<dbReference type="PROSITE" id="PS50932">
    <property type="entry name" value="HTH_LACI_2"/>
    <property type="match status" value="1"/>
</dbReference>
<dbReference type="PANTHER" id="PTHR30146">
    <property type="entry name" value="LACI-RELATED TRANSCRIPTIONAL REPRESSOR"/>
    <property type="match status" value="1"/>
</dbReference>
<dbReference type="SUPFAM" id="SSF47413">
    <property type="entry name" value="lambda repressor-like DNA-binding domains"/>
    <property type="match status" value="1"/>
</dbReference>
<keyword evidence="2" id="KW-0418">Kinase</keyword>
<evidence type="ECO:0000313" key="9">
    <source>
        <dbReference type="Proteomes" id="UP000195062"/>
    </source>
</evidence>
<dbReference type="PANTHER" id="PTHR30146:SF109">
    <property type="entry name" value="HTH-TYPE TRANSCRIPTIONAL REGULATOR GALS"/>
    <property type="match status" value="1"/>
</dbReference>
<organism evidence="8 9">
    <name type="scientific">Clavibacter michiganensis subsp. michiganensis</name>
    <dbReference type="NCBI Taxonomy" id="33013"/>
    <lineage>
        <taxon>Bacteria</taxon>
        <taxon>Bacillati</taxon>
        <taxon>Actinomycetota</taxon>
        <taxon>Actinomycetes</taxon>
        <taxon>Micrococcales</taxon>
        <taxon>Microbacteriaceae</taxon>
        <taxon>Clavibacter</taxon>
    </lineage>
</organism>
<dbReference type="CDD" id="cd06267">
    <property type="entry name" value="PBP1_LacI_sugar_binding-like"/>
    <property type="match status" value="1"/>
</dbReference>
<dbReference type="SUPFAM" id="SSF53613">
    <property type="entry name" value="Ribokinase-like"/>
    <property type="match status" value="1"/>
</dbReference>
<keyword evidence="1" id="KW-0808">Transferase</keyword>
<dbReference type="Gene3D" id="1.10.260.40">
    <property type="entry name" value="lambda repressor-like DNA-binding domains"/>
    <property type="match status" value="1"/>
</dbReference>
<dbReference type="InterPro" id="IPR011611">
    <property type="entry name" value="PfkB_dom"/>
</dbReference>
<evidence type="ECO:0000256" key="5">
    <source>
        <dbReference type="ARBA" id="ARBA00023163"/>
    </source>
</evidence>
<dbReference type="Gene3D" id="3.40.1190.20">
    <property type="match status" value="1"/>
</dbReference>
<dbReference type="Pfam" id="PF13377">
    <property type="entry name" value="Peripla_BP_3"/>
    <property type="match status" value="1"/>
</dbReference>
<dbReference type="AlphaFoldDB" id="A0A251XLG0"/>
<dbReference type="Pfam" id="PF00356">
    <property type="entry name" value="LacI"/>
    <property type="match status" value="1"/>
</dbReference>
<dbReference type="PROSITE" id="PS00583">
    <property type="entry name" value="PFKB_KINASES_1"/>
    <property type="match status" value="1"/>
</dbReference>
<dbReference type="EMBL" id="MDHH01000001">
    <property type="protein sequence ID" value="OUE04266.1"/>
    <property type="molecule type" value="Genomic_DNA"/>
</dbReference>
<sequence>MKHVARLAGVGIKTVSRVVNGEPNVSAEMTARVQAAVEQLQYQPDLHAGNLRRADRRTNTLGLLVGSVANPFSGAVHRAVEEVAKERQVAVFASSLDDDPERERSSVDAFLARRVDGLILTTIAPSQAYLGVAASRGTPLVFVDRVPAGLEADSVIVDNAAGISRAVAHLADQGHRRIAFLGDRPEIFTARERERGFVEEMQRRGLPVAPELVLDGAWDERVAEALAERLLALPEPPTAIVSGQNLITIGVITALRRHDAHRSIALVGFDDLPLAALLDPAVTVIAQDPSGIGHAAAERVFARLDGDAGPRRPSSSPPRSSSAAQERSPAMLDQPIVVVGDALIDLIREGGEETAFVGGAALNVAVGLAILGHRVQLVAMVGDDEHGGRIRAELDAHGVELIATVARRGPPSR</sequence>
<dbReference type="Gene3D" id="3.40.50.2300">
    <property type="match status" value="2"/>
</dbReference>
<keyword evidence="4" id="KW-0238">DNA-binding</keyword>
<dbReference type="InterPro" id="IPR028082">
    <property type="entry name" value="Peripla_BP_I"/>
</dbReference>
<feature type="compositionally biased region" description="Low complexity" evidence="6">
    <location>
        <begin position="311"/>
        <end position="329"/>
    </location>
</feature>
<dbReference type="InterPro" id="IPR002173">
    <property type="entry name" value="Carboh/pur_kinase_PfkB_CS"/>
</dbReference>
<evidence type="ECO:0000256" key="4">
    <source>
        <dbReference type="ARBA" id="ARBA00023125"/>
    </source>
</evidence>
<dbReference type="GO" id="GO:0003700">
    <property type="term" value="F:DNA-binding transcription factor activity"/>
    <property type="evidence" value="ECO:0007669"/>
    <property type="project" value="TreeGrafter"/>
</dbReference>
<proteinExistence type="predicted"/>
<evidence type="ECO:0000256" key="2">
    <source>
        <dbReference type="ARBA" id="ARBA00022777"/>
    </source>
</evidence>
<evidence type="ECO:0000256" key="3">
    <source>
        <dbReference type="ARBA" id="ARBA00023015"/>
    </source>
</evidence>
<protein>
    <submittedName>
        <fullName evidence="8">Ribose operon repressor</fullName>
    </submittedName>
</protein>
<dbReference type="InterPro" id="IPR010982">
    <property type="entry name" value="Lambda_DNA-bd_dom_sf"/>
</dbReference>
<reference evidence="8 9" key="1">
    <citation type="submission" date="2016-08" db="EMBL/GenBank/DDBJ databases">
        <title>Genome sequence of Clavibacter michiganensis subsp. michiganensis strain CASJ007.</title>
        <authorList>
            <person name="Thapa S.P."/>
            <person name="Coaker G."/>
        </authorList>
    </citation>
    <scope>NUCLEOTIDE SEQUENCE [LARGE SCALE GENOMIC DNA]</scope>
    <source>
        <strain evidence="8">CASJ007</strain>
    </source>
</reference>
<dbReference type="Pfam" id="PF00294">
    <property type="entry name" value="PfkB"/>
    <property type="match status" value="1"/>
</dbReference>
<gene>
    <name evidence="8" type="primary">rbsR_1</name>
    <name evidence="8" type="ORF">CMMCAS07_04920</name>
</gene>
<dbReference type="InterPro" id="IPR000843">
    <property type="entry name" value="HTH_LacI"/>
</dbReference>
<dbReference type="SUPFAM" id="SSF53822">
    <property type="entry name" value="Periplasmic binding protein-like I"/>
    <property type="match status" value="1"/>
</dbReference>
<keyword evidence="5" id="KW-0804">Transcription</keyword>
<feature type="region of interest" description="Disordered" evidence="6">
    <location>
        <begin position="305"/>
        <end position="329"/>
    </location>
</feature>
<dbReference type="GO" id="GO:0000976">
    <property type="term" value="F:transcription cis-regulatory region binding"/>
    <property type="evidence" value="ECO:0007669"/>
    <property type="project" value="TreeGrafter"/>
</dbReference>
<name>A0A251XLG0_CLAMM</name>
<accession>A0A251XLG0</accession>
<keyword evidence="9" id="KW-1185">Reference proteome</keyword>
<evidence type="ECO:0000256" key="1">
    <source>
        <dbReference type="ARBA" id="ARBA00022679"/>
    </source>
</evidence>
<dbReference type="SMART" id="SM00354">
    <property type="entry name" value="HTH_LACI"/>
    <property type="match status" value="1"/>
</dbReference>
<evidence type="ECO:0000256" key="6">
    <source>
        <dbReference type="SAM" id="MobiDB-lite"/>
    </source>
</evidence>
<evidence type="ECO:0000259" key="7">
    <source>
        <dbReference type="PROSITE" id="PS50932"/>
    </source>
</evidence>
<dbReference type="InterPro" id="IPR046335">
    <property type="entry name" value="LacI/GalR-like_sensor"/>
</dbReference>
<dbReference type="InterPro" id="IPR029056">
    <property type="entry name" value="Ribokinase-like"/>
</dbReference>
<evidence type="ECO:0000313" key="8">
    <source>
        <dbReference type="EMBL" id="OUE04266.1"/>
    </source>
</evidence>
<feature type="domain" description="HTH lacI-type" evidence="7">
    <location>
        <begin position="1"/>
        <end position="53"/>
    </location>
</feature>
<keyword evidence="3" id="KW-0805">Transcription regulation</keyword>
<dbReference type="CDD" id="cd01392">
    <property type="entry name" value="HTH_LacI"/>
    <property type="match status" value="1"/>
</dbReference>
<dbReference type="GO" id="GO:0016301">
    <property type="term" value="F:kinase activity"/>
    <property type="evidence" value="ECO:0007669"/>
    <property type="project" value="UniProtKB-KW"/>
</dbReference>
<comment type="caution">
    <text evidence="8">The sequence shown here is derived from an EMBL/GenBank/DDBJ whole genome shotgun (WGS) entry which is preliminary data.</text>
</comment>
<dbReference type="Proteomes" id="UP000195062">
    <property type="component" value="Unassembled WGS sequence"/>
</dbReference>